<dbReference type="Pfam" id="PF01648">
    <property type="entry name" value="ACPS"/>
    <property type="match status" value="1"/>
</dbReference>
<dbReference type="RefSeq" id="WP_369789882.1">
    <property type="nucleotide sequence ID" value="NZ_CP165628.1"/>
</dbReference>
<comment type="similarity">
    <text evidence="1">Belongs to the P-Pant transferase superfamily. Gsp/Sfp/HetI/AcpT family.</text>
</comment>
<dbReference type="GO" id="GO:0005829">
    <property type="term" value="C:cytosol"/>
    <property type="evidence" value="ECO:0007669"/>
    <property type="project" value="TreeGrafter"/>
</dbReference>
<dbReference type="InterPro" id="IPR008278">
    <property type="entry name" value="4-PPantetheinyl_Trfase_dom"/>
</dbReference>
<name>A0AB39VUU1_9GAMM</name>
<dbReference type="GO" id="GO:0008897">
    <property type="term" value="F:holo-[acyl-carrier-protein] synthase activity"/>
    <property type="evidence" value="ECO:0007669"/>
    <property type="project" value="InterPro"/>
</dbReference>
<evidence type="ECO:0000259" key="3">
    <source>
        <dbReference type="Pfam" id="PF01648"/>
    </source>
</evidence>
<dbReference type="EMBL" id="CP165628">
    <property type="protein sequence ID" value="XDU73451.1"/>
    <property type="molecule type" value="Genomic_DNA"/>
</dbReference>
<dbReference type="SUPFAM" id="SSF56214">
    <property type="entry name" value="4'-phosphopantetheinyl transferase"/>
    <property type="match status" value="2"/>
</dbReference>
<dbReference type="AlphaFoldDB" id="A0AB39VUU1"/>
<gene>
    <name evidence="4" type="ORF">AB3G37_04915</name>
</gene>
<evidence type="ECO:0000313" key="4">
    <source>
        <dbReference type="EMBL" id="XDU73451.1"/>
    </source>
</evidence>
<dbReference type="Gene3D" id="3.90.470.20">
    <property type="entry name" value="4'-phosphopantetheinyl transferase domain"/>
    <property type="match status" value="1"/>
</dbReference>
<dbReference type="PANTHER" id="PTHR12215">
    <property type="entry name" value="PHOSPHOPANTETHEINE TRANSFERASE"/>
    <property type="match status" value="1"/>
</dbReference>
<dbReference type="InterPro" id="IPR050559">
    <property type="entry name" value="P-Pant_transferase_sf"/>
</dbReference>
<evidence type="ECO:0000256" key="2">
    <source>
        <dbReference type="ARBA" id="ARBA00022679"/>
    </source>
</evidence>
<feature type="domain" description="4'-phosphopantetheinyl transferase" evidence="3">
    <location>
        <begin position="97"/>
        <end position="157"/>
    </location>
</feature>
<organism evidence="4">
    <name type="scientific">Rouxiella sp. WC2420</name>
    <dbReference type="NCBI Taxonomy" id="3234145"/>
    <lineage>
        <taxon>Bacteria</taxon>
        <taxon>Pseudomonadati</taxon>
        <taxon>Pseudomonadota</taxon>
        <taxon>Gammaproteobacteria</taxon>
        <taxon>Enterobacterales</taxon>
        <taxon>Yersiniaceae</taxon>
        <taxon>Rouxiella</taxon>
    </lineage>
</organism>
<sequence>MKTTLATGLVSELCCSARLPSAILAAAKSFSPQRAATFLAGRALLAELMFTLFNQSTLAEIVIQPGGKPVFADPAQPEFSLSHSGNRLLVAISKHGAVGCDIEVHRDRPNMLRLAQAVFSVEEQSWLSHQPQPKEAFWQLWCLREAALKQQGSGIWAMAELSINPQLQTFSSSATGRLFHGLQDGNSLALALPGDVKEIECLHYDPLVTRLVAVPDIDWLCYQHKE</sequence>
<proteinExistence type="inferred from homology"/>
<dbReference type="GO" id="GO:0019878">
    <property type="term" value="P:lysine biosynthetic process via aminoadipic acid"/>
    <property type="evidence" value="ECO:0007669"/>
    <property type="project" value="TreeGrafter"/>
</dbReference>
<dbReference type="GO" id="GO:0000287">
    <property type="term" value="F:magnesium ion binding"/>
    <property type="evidence" value="ECO:0007669"/>
    <property type="project" value="InterPro"/>
</dbReference>
<reference evidence="4" key="1">
    <citation type="submission" date="2024-07" db="EMBL/GenBank/DDBJ databases">
        <authorList>
            <person name="Biller S.J."/>
        </authorList>
    </citation>
    <scope>NUCLEOTIDE SEQUENCE</scope>
    <source>
        <strain evidence="4">WC2420</strain>
    </source>
</reference>
<protein>
    <submittedName>
        <fullName evidence="4">4'-phosphopantetheinyl transferase superfamily protein</fullName>
    </submittedName>
</protein>
<keyword evidence="2 4" id="KW-0808">Transferase</keyword>
<accession>A0AB39VUU1</accession>
<evidence type="ECO:0000256" key="1">
    <source>
        <dbReference type="ARBA" id="ARBA00010990"/>
    </source>
</evidence>
<dbReference type="PANTHER" id="PTHR12215:SF10">
    <property type="entry name" value="L-AMINOADIPATE-SEMIALDEHYDE DEHYDROGENASE-PHOSPHOPANTETHEINYL TRANSFERASE"/>
    <property type="match status" value="1"/>
</dbReference>
<dbReference type="InterPro" id="IPR037143">
    <property type="entry name" value="4-PPantetheinyl_Trfase_dom_sf"/>
</dbReference>